<feature type="transmembrane region" description="Helical" evidence="1">
    <location>
        <begin position="61"/>
        <end position="88"/>
    </location>
</feature>
<dbReference type="KEGG" id="bph:Bphy_6064"/>
<dbReference type="AlphaFoldDB" id="B2JVZ9"/>
<dbReference type="HOGENOM" id="CLU_073333_0_0_4"/>
<keyword evidence="1" id="KW-0472">Membrane</keyword>
<gene>
    <name evidence="2" type="ordered locus">Bphy_6064</name>
</gene>
<feature type="transmembrane region" description="Helical" evidence="1">
    <location>
        <begin position="198"/>
        <end position="216"/>
    </location>
</feature>
<dbReference type="InterPro" id="IPR010699">
    <property type="entry name" value="DUF1275"/>
</dbReference>
<reference evidence="3" key="1">
    <citation type="journal article" date="2014" name="Stand. Genomic Sci.">
        <title>Complete genome sequence of Burkholderia phymatum STM815(T), a broad host range and efficient nitrogen-fixing symbiont of Mimosa species.</title>
        <authorList>
            <person name="Moulin L."/>
            <person name="Klonowska A."/>
            <person name="Caroline B."/>
            <person name="Booth K."/>
            <person name="Vriezen J.A."/>
            <person name="Melkonian R."/>
            <person name="James E.K."/>
            <person name="Young J.P."/>
            <person name="Bena G."/>
            <person name="Hauser L."/>
            <person name="Land M."/>
            <person name="Kyrpides N."/>
            <person name="Bruce D."/>
            <person name="Chain P."/>
            <person name="Copeland A."/>
            <person name="Pitluck S."/>
            <person name="Woyke T."/>
            <person name="Lizotte-Waniewski M."/>
            <person name="Bristow J."/>
            <person name="Riley M."/>
        </authorList>
    </citation>
    <scope>NUCLEOTIDE SEQUENCE [LARGE SCALE GENOMIC DNA]</scope>
    <source>
        <strain evidence="3">DSM 17167 / CIP 108236 / LMG 21445 / STM815</strain>
        <plasmid evidence="3">Plasmid pBPHY01</plasmid>
    </source>
</reference>
<feature type="transmembrane region" description="Helical" evidence="1">
    <location>
        <begin position="100"/>
        <end position="121"/>
    </location>
</feature>
<dbReference type="EMBL" id="CP001045">
    <property type="protein sequence ID" value="ACC75126.1"/>
    <property type="molecule type" value="Genomic_DNA"/>
</dbReference>
<proteinExistence type="predicted"/>
<dbReference type="Proteomes" id="UP000001192">
    <property type="component" value="Plasmid pBPHY01"/>
</dbReference>
<keyword evidence="2" id="KW-0614">Plasmid</keyword>
<accession>B2JVZ9</accession>
<protein>
    <recommendedName>
        <fullName evidence="4">Transmembrane protein</fullName>
    </recommendedName>
</protein>
<sequence length="259" mass="27693" precursor="true">MPAHFFRTLTGKDRSTEANRRLGFSLAFVAGAANAGGYLAVKQYTSHMSGIVSAIADEAVLGDVALVLAGIGSLISFLLGAACSAMLVNWGRRQRLHSQYASPLMLEAALLLCFGLVGSHLALRDTLFVPATVVLLCFIMGLQNAMITKLSGAEIRTTHMTGIVTDIGIELGKLFYWNVSNDDPASEPVLANRERLKVHSGMLASFFAGGMTGALGFKHVGYASTIPLAAVLTALAIIPLLDDLRERPWRPARKPQSPR</sequence>
<feature type="transmembrane region" description="Helical" evidence="1">
    <location>
        <begin position="21"/>
        <end position="41"/>
    </location>
</feature>
<evidence type="ECO:0008006" key="4">
    <source>
        <dbReference type="Google" id="ProtNLM"/>
    </source>
</evidence>
<keyword evidence="1" id="KW-1133">Transmembrane helix</keyword>
<dbReference type="PANTHER" id="PTHR37314:SF4">
    <property type="entry name" value="UPF0700 TRANSMEMBRANE PROTEIN YOAK"/>
    <property type="match status" value="1"/>
</dbReference>
<feature type="transmembrane region" description="Helical" evidence="1">
    <location>
        <begin position="127"/>
        <end position="147"/>
    </location>
</feature>
<keyword evidence="1" id="KW-0812">Transmembrane</keyword>
<dbReference type="PANTHER" id="PTHR37314">
    <property type="entry name" value="SLR0142 PROTEIN"/>
    <property type="match status" value="1"/>
</dbReference>
<evidence type="ECO:0000313" key="2">
    <source>
        <dbReference type="EMBL" id="ACC75126.1"/>
    </source>
</evidence>
<dbReference type="OrthoDB" id="270162at2"/>
<dbReference type="Pfam" id="PF06912">
    <property type="entry name" value="DUF1275"/>
    <property type="match status" value="1"/>
</dbReference>
<name>B2JVZ9_PARP8</name>
<evidence type="ECO:0000313" key="3">
    <source>
        <dbReference type="Proteomes" id="UP000001192"/>
    </source>
</evidence>
<organism evidence="2 3">
    <name type="scientific">Paraburkholderia phymatum (strain DSM 17167 / CIP 108236 / LMG 21445 / STM815)</name>
    <name type="common">Burkholderia phymatum</name>
    <dbReference type="NCBI Taxonomy" id="391038"/>
    <lineage>
        <taxon>Bacteria</taxon>
        <taxon>Pseudomonadati</taxon>
        <taxon>Pseudomonadota</taxon>
        <taxon>Betaproteobacteria</taxon>
        <taxon>Burkholderiales</taxon>
        <taxon>Burkholderiaceae</taxon>
        <taxon>Paraburkholderia</taxon>
    </lineage>
</organism>
<evidence type="ECO:0000256" key="1">
    <source>
        <dbReference type="SAM" id="Phobius"/>
    </source>
</evidence>
<dbReference type="RefSeq" id="WP_012405285.1">
    <property type="nucleotide sequence ID" value="NC_010625.1"/>
</dbReference>
<geneLocation type="plasmid" evidence="2 3">
    <name>pBPHY01</name>
</geneLocation>
<feature type="transmembrane region" description="Helical" evidence="1">
    <location>
        <begin position="222"/>
        <end position="241"/>
    </location>
</feature>
<keyword evidence="3" id="KW-1185">Reference proteome</keyword>